<name>A0AAQ1JVT1_9BURK</name>
<reference evidence="2 3" key="1">
    <citation type="submission" date="2016-10" db="EMBL/GenBank/DDBJ databases">
        <authorList>
            <person name="Varghese N."/>
            <person name="Submissions S."/>
        </authorList>
    </citation>
    <scope>NUCLEOTIDE SEQUENCE [LARGE SCALE GENOMIC DNA]</scope>
    <source>
        <strain evidence="2 3">LMG 22274</strain>
    </source>
</reference>
<dbReference type="AlphaFoldDB" id="A0AAQ1JVT1"/>
<feature type="domain" description="N-acetyltransferase" evidence="1">
    <location>
        <begin position="1"/>
        <end position="129"/>
    </location>
</feature>
<sequence length="279" mass="30365">MMGDVEAAARLSAAVGWAHRQEDWRFAAAAGNGYVACSEDAIIGTAFCWTFGDDRATLGMLIVAPERQGCGIGRRLLEHVANVAGNRMTFLYATAAGKPLYESVGFRACGTLTQYRGIPAHIPEKHALEQETLRELADEDMPAVIQMASRACGLDRRDILLSLRALARGVVIEREGEIVGFSLIRPFGLGYAIGPVIAAPSHDDARAKRLIGHWLAQHAGDVVRVDAPETANLGPWLRHLGLTPASHVVRMVRNIAENVQFGELDNNWRYYAVINQALG</sequence>
<dbReference type="Pfam" id="PF18014">
    <property type="entry name" value="Acetyltransf_18"/>
    <property type="match status" value="1"/>
</dbReference>
<dbReference type="GO" id="GO:0016747">
    <property type="term" value="F:acyltransferase activity, transferring groups other than amino-acyl groups"/>
    <property type="evidence" value="ECO:0007669"/>
    <property type="project" value="InterPro"/>
</dbReference>
<dbReference type="SUPFAM" id="SSF55729">
    <property type="entry name" value="Acyl-CoA N-acyltransferases (Nat)"/>
    <property type="match status" value="1"/>
</dbReference>
<dbReference type="Gene3D" id="3.40.630.90">
    <property type="match status" value="1"/>
</dbReference>
<dbReference type="InterPro" id="IPR016181">
    <property type="entry name" value="Acyl_CoA_acyltransferase"/>
</dbReference>
<organism evidence="2 3">
    <name type="scientific">Paraburkholderia tropica</name>
    <dbReference type="NCBI Taxonomy" id="92647"/>
    <lineage>
        <taxon>Bacteria</taxon>
        <taxon>Pseudomonadati</taxon>
        <taxon>Pseudomonadota</taxon>
        <taxon>Betaproteobacteria</taxon>
        <taxon>Burkholderiales</taxon>
        <taxon>Burkholderiaceae</taxon>
        <taxon>Paraburkholderia</taxon>
    </lineage>
</organism>
<evidence type="ECO:0000313" key="3">
    <source>
        <dbReference type="Proteomes" id="UP000183529"/>
    </source>
</evidence>
<comment type="caution">
    <text evidence="2">The sequence shown here is derived from an EMBL/GenBank/DDBJ whole genome shotgun (WGS) entry which is preliminary data.</text>
</comment>
<dbReference type="RefSeq" id="WP_237181916.1">
    <property type="nucleotide sequence ID" value="NZ_CADFGN010000004.1"/>
</dbReference>
<accession>A0AAQ1JVT1</accession>
<dbReference type="InterPro" id="IPR041496">
    <property type="entry name" value="YitH/HolE_GNAT"/>
</dbReference>
<dbReference type="PANTHER" id="PTHR47237:SF2">
    <property type="entry name" value="BLL4206 PROTEIN"/>
    <property type="match status" value="1"/>
</dbReference>
<evidence type="ECO:0000259" key="1">
    <source>
        <dbReference type="PROSITE" id="PS51186"/>
    </source>
</evidence>
<dbReference type="Gene3D" id="3.40.630.30">
    <property type="match status" value="1"/>
</dbReference>
<dbReference type="PANTHER" id="PTHR47237">
    <property type="entry name" value="SLL0310 PROTEIN"/>
    <property type="match status" value="1"/>
</dbReference>
<dbReference type="PROSITE" id="PS51186">
    <property type="entry name" value="GNAT"/>
    <property type="match status" value="1"/>
</dbReference>
<dbReference type="CDD" id="cd04301">
    <property type="entry name" value="NAT_SF"/>
    <property type="match status" value="1"/>
</dbReference>
<dbReference type="InterPro" id="IPR000182">
    <property type="entry name" value="GNAT_dom"/>
</dbReference>
<dbReference type="EMBL" id="FNZM01000012">
    <property type="protein sequence ID" value="SEJ99112.1"/>
    <property type="molecule type" value="Genomic_DNA"/>
</dbReference>
<dbReference type="Pfam" id="PF13508">
    <property type="entry name" value="Acetyltransf_7"/>
    <property type="match status" value="1"/>
</dbReference>
<evidence type="ECO:0000313" key="2">
    <source>
        <dbReference type="EMBL" id="SEJ99112.1"/>
    </source>
</evidence>
<dbReference type="GeneID" id="61307179"/>
<dbReference type="Proteomes" id="UP000183529">
    <property type="component" value="Unassembled WGS sequence"/>
</dbReference>
<dbReference type="InterPro" id="IPR052729">
    <property type="entry name" value="Acyl/Acetyltrans_Enzymes"/>
</dbReference>
<gene>
    <name evidence="2" type="ORF">SAMN05216550_112139</name>
</gene>
<proteinExistence type="predicted"/>
<protein>
    <submittedName>
        <fullName evidence="2">Acetyltransferase (GNAT) domain-containing protein</fullName>
    </submittedName>
</protein>